<dbReference type="PROSITE" id="PS51900">
    <property type="entry name" value="CB"/>
    <property type="match status" value="1"/>
</dbReference>
<dbReference type="KEGG" id="hbs:IPV69_02175"/>
<reference evidence="4 5" key="1">
    <citation type="submission" date="2020-10" db="EMBL/GenBank/DDBJ databases">
        <title>Wide distribution of Phycisphaera-like planctomycetes from WD2101 soil group in peatlands and genome analysis of the first cultivated representative.</title>
        <authorList>
            <person name="Dedysh S.N."/>
            <person name="Beletsky A.V."/>
            <person name="Ivanova A."/>
            <person name="Kulichevskaya I.S."/>
            <person name="Suzina N.E."/>
            <person name="Philippov D.A."/>
            <person name="Rakitin A.L."/>
            <person name="Mardanov A.V."/>
            <person name="Ravin N.V."/>
        </authorList>
    </citation>
    <scope>NUCLEOTIDE SEQUENCE [LARGE SCALE GENOMIC DNA]</scope>
    <source>
        <strain evidence="4 5">M1803</strain>
    </source>
</reference>
<evidence type="ECO:0000313" key="4">
    <source>
        <dbReference type="EMBL" id="QOV90203.1"/>
    </source>
</evidence>
<dbReference type="RefSeq" id="WP_206293277.1">
    <property type="nucleotide sequence ID" value="NZ_CP063458.1"/>
</dbReference>
<dbReference type="GO" id="GO:0003677">
    <property type="term" value="F:DNA binding"/>
    <property type="evidence" value="ECO:0007669"/>
    <property type="project" value="UniProtKB-UniRule"/>
</dbReference>
<protein>
    <recommendedName>
        <fullName evidence="3">Core-binding (CB) domain-containing protein</fullName>
    </recommendedName>
</protein>
<dbReference type="SUPFAM" id="SSF56349">
    <property type="entry name" value="DNA breaking-rejoining enzymes"/>
    <property type="match status" value="1"/>
</dbReference>
<name>A0A7M2WXS2_9BACT</name>
<dbReference type="EMBL" id="CP063458">
    <property type="protein sequence ID" value="QOV90203.1"/>
    <property type="molecule type" value="Genomic_DNA"/>
</dbReference>
<keyword evidence="2" id="KW-0238">DNA-binding</keyword>
<keyword evidence="5" id="KW-1185">Reference proteome</keyword>
<gene>
    <name evidence="4" type="ORF">IPV69_02175</name>
</gene>
<organism evidence="4 5">
    <name type="scientific">Humisphaera borealis</name>
    <dbReference type="NCBI Taxonomy" id="2807512"/>
    <lineage>
        <taxon>Bacteria</taxon>
        <taxon>Pseudomonadati</taxon>
        <taxon>Planctomycetota</taxon>
        <taxon>Phycisphaerae</taxon>
        <taxon>Tepidisphaerales</taxon>
        <taxon>Tepidisphaeraceae</taxon>
        <taxon>Humisphaera</taxon>
    </lineage>
</organism>
<keyword evidence="1" id="KW-0229">DNA integration</keyword>
<evidence type="ECO:0000313" key="5">
    <source>
        <dbReference type="Proteomes" id="UP000593765"/>
    </source>
</evidence>
<accession>A0A7M2WXS2</accession>
<proteinExistence type="predicted"/>
<dbReference type="Proteomes" id="UP000593765">
    <property type="component" value="Chromosome"/>
</dbReference>
<sequence length="172" mass="19747">MPKLSSHIPKYSRHQRGQAFVKVDGRQIWLGRYGDPASREKYDRFVAQWLANGRVLLPLVAPAPTSTVRNLLVPYWSWAKERYTAAEVDTIRAALNVVERLYGSTPALQFGPNALRTVRSEMIRSGWTRRHINRQVSRVRALFRWAASHEMLPETVCGQLRTVEPLRRGEAP</sequence>
<dbReference type="InterPro" id="IPR044068">
    <property type="entry name" value="CB"/>
</dbReference>
<evidence type="ECO:0000256" key="1">
    <source>
        <dbReference type="ARBA" id="ARBA00022908"/>
    </source>
</evidence>
<evidence type="ECO:0000259" key="3">
    <source>
        <dbReference type="PROSITE" id="PS51900"/>
    </source>
</evidence>
<dbReference type="AlphaFoldDB" id="A0A7M2WXS2"/>
<dbReference type="GO" id="GO:0015074">
    <property type="term" value="P:DNA integration"/>
    <property type="evidence" value="ECO:0007669"/>
    <property type="project" value="UniProtKB-KW"/>
</dbReference>
<dbReference type="InterPro" id="IPR011010">
    <property type="entry name" value="DNA_brk_join_enz"/>
</dbReference>
<feature type="domain" description="Core-binding (CB)" evidence="3">
    <location>
        <begin position="66"/>
        <end position="147"/>
    </location>
</feature>
<evidence type="ECO:0000256" key="2">
    <source>
        <dbReference type="PROSITE-ProRule" id="PRU01248"/>
    </source>
</evidence>